<gene>
    <name evidence="2" type="ORF">F2P45_18295</name>
</gene>
<reference evidence="2 3" key="1">
    <citation type="submission" date="2019-10" db="EMBL/GenBank/DDBJ databases">
        <title>Taxonomy of Antarctic Massilia spp.: description of Massilia rubra sp. nov., Massilia aquatica sp. nov., Massilia mucilaginosa sp. nov., Massilia frigida sp. nov. isolated from streams, lakes and regoliths.</title>
        <authorList>
            <person name="Holochova P."/>
            <person name="Sedlacek I."/>
            <person name="Kralova S."/>
            <person name="Maslanova I."/>
            <person name="Busse H.-J."/>
            <person name="Stankova E."/>
            <person name="Vrbovska V."/>
            <person name="Kovarovic V."/>
            <person name="Bartak M."/>
            <person name="Svec P."/>
            <person name="Pantucek R."/>
        </authorList>
    </citation>
    <scope>NUCLEOTIDE SEQUENCE [LARGE SCALE GENOMIC DNA]</scope>
    <source>
        <strain evidence="2 3">CCM 8733</strain>
    </source>
</reference>
<sequence>MTGRLLVSLLGGLVLACGIGLAWALHFPSTRTNNIFFGGILIPLAWIAAMLWLWFSSWKQLWRRLLASALILYAAIVVAYRFG</sequence>
<keyword evidence="1" id="KW-1133">Transmembrane helix</keyword>
<dbReference type="PROSITE" id="PS51257">
    <property type="entry name" value="PROKAR_LIPOPROTEIN"/>
    <property type="match status" value="1"/>
</dbReference>
<dbReference type="RefSeq" id="WP_166878165.1">
    <property type="nucleotide sequence ID" value="NZ_WHJH01000022.1"/>
</dbReference>
<evidence type="ECO:0008006" key="4">
    <source>
        <dbReference type="Google" id="ProtNLM"/>
    </source>
</evidence>
<comment type="caution">
    <text evidence="2">The sequence shown here is derived from an EMBL/GenBank/DDBJ whole genome shotgun (WGS) entry which is preliminary data.</text>
</comment>
<keyword evidence="1" id="KW-0812">Transmembrane</keyword>
<evidence type="ECO:0000313" key="3">
    <source>
        <dbReference type="Proteomes" id="UP000609726"/>
    </source>
</evidence>
<proteinExistence type="predicted"/>
<organism evidence="2 3">
    <name type="scientific">Massilia mucilaginosa</name>
    <dbReference type="NCBI Taxonomy" id="2609282"/>
    <lineage>
        <taxon>Bacteria</taxon>
        <taxon>Pseudomonadati</taxon>
        <taxon>Pseudomonadota</taxon>
        <taxon>Betaproteobacteria</taxon>
        <taxon>Burkholderiales</taxon>
        <taxon>Oxalobacteraceae</taxon>
        <taxon>Telluria group</taxon>
        <taxon>Massilia</taxon>
    </lineage>
</organism>
<evidence type="ECO:0000313" key="2">
    <source>
        <dbReference type="EMBL" id="NHZ90954.1"/>
    </source>
</evidence>
<dbReference type="Proteomes" id="UP000609726">
    <property type="component" value="Unassembled WGS sequence"/>
</dbReference>
<dbReference type="EMBL" id="WHJH01000022">
    <property type="protein sequence ID" value="NHZ90954.1"/>
    <property type="molecule type" value="Genomic_DNA"/>
</dbReference>
<keyword evidence="1" id="KW-0472">Membrane</keyword>
<feature type="transmembrane region" description="Helical" evidence="1">
    <location>
        <begin position="34"/>
        <end position="53"/>
    </location>
</feature>
<keyword evidence="3" id="KW-1185">Reference proteome</keyword>
<evidence type="ECO:0000256" key="1">
    <source>
        <dbReference type="SAM" id="Phobius"/>
    </source>
</evidence>
<name>A0ABX0NVH8_9BURK</name>
<protein>
    <recommendedName>
        <fullName evidence="4">Transmembrane protein</fullName>
    </recommendedName>
</protein>
<feature type="transmembrane region" description="Helical" evidence="1">
    <location>
        <begin position="65"/>
        <end position="82"/>
    </location>
</feature>
<accession>A0ABX0NVH8</accession>